<dbReference type="Pfam" id="PF24176">
    <property type="entry name" value="TPR_TTI1_2nd"/>
    <property type="match status" value="1"/>
</dbReference>
<dbReference type="Pfam" id="PF24181">
    <property type="entry name" value="TPR_TTI1_C"/>
    <property type="match status" value="1"/>
</dbReference>
<proteinExistence type="predicted"/>
<protein>
    <recommendedName>
        <fullName evidence="6">TELO2-interacting protein 1</fullName>
    </recommendedName>
</protein>
<dbReference type="PANTHER" id="PTHR18460:SF3">
    <property type="entry name" value="TELO2-INTERACTING PROTEIN 1 HOMOLOG"/>
    <property type="match status" value="1"/>
</dbReference>
<evidence type="ECO:0000313" key="4">
    <source>
        <dbReference type="EMBL" id="CAK8678703.1"/>
    </source>
</evidence>
<evidence type="ECO:0000259" key="2">
    <source>
        <dbReference type="Pfam" id="PF24173"/>
    </source>
</evidence>
<dbReference type="PANTHER" id="PTHR18460">
    <property type="entry name" value="TEL2 INTERACTING PROTEIN 1 TTI1 FAMILY MEMBER"/>
    <property type="match status" value="1"/>
</dbReference>
<dbReference type="InterPro" id="IPR011989">
    <property type="entry name" value="ARM-like"/>
</dbReference>
<evidence type="ECO:0000313" key="5">
    <source>
        <dbReference type="Proteomes" id="UP001642483"/>
    </source>
</evidence>
<feature type="compositionally biased region" description="Polar residues" evidence="1">
    <location>
        <begin position="814"/>
        <end position="829"/>
    </location>
</feature>
<keyword evidence="5" id="KW-1185">Reference proteome</keyword>
<dbReference type="InterPro" id="IPR057567">
    <property type="entry name" value="TPR_TTI1_C"/>
</dbReference>
<dbReference type="EMBL" id="CAWYQH010000057">
    <property type="protein sequence ID" value="CAK8678703.1"/>
    <property type="molecule type" value="Genomic_DNA"/>
</dbReference>
<dbReference type="Proteomes" id="UP001642483">
    <property type="component" value="Unassembled WGS sequence"/>
</dbReference>
<evidence type="ECO:0000259" key="3">
    <source>
        <dbReference type="Pfam" id="PF24181"/>
    </source>
</evidence>
<organism evidence="4 5">
    <name type="scientific">Clavelina lepadiformis</name>
    <name type="common">Light-bulb sea squirt</name>
    <name type="synonym">Ascidia lepadiformis</name>
    <dbReference type="NCBI Taxonomy" id="159417"/>
    <lineage>
        <taxon>Eukaryota</taxon>
        <taxon>Metazoa</taxon>
        <taxon>Chordata</taxon>
        <taxon>Tunicata</taxon>
        <taxon>Ascidiacea</taxon>
        <taxon>Aplousobranchia</taxon>
        <taxon>Clavelinidae</taxon>
        <taxon>Clavelina</taxon>
    </lineage>
</organism>
<dbReference type="Pfam" id="PF21547">
    <property type="entry name" value="TTI1"/>
    <property type="match status" value="1"/>
</dbReference>
<reference evidence="4 5" key="1">
    <citation type="submission" date="2024-02" db="EMBL/GenBank/DDBJ databases">
        <authorList>
            <person name="Daric V."/>
            <person name="Darras S."/>
        </authorList>
    </citation>
    <scope>NUCLEOTIDE SEQUENCE [LARGE SCALE GENOMIC DNA]</scope>
</reference>
<evidence type="ECO:0008006" key="6">
    <source>
        <dbReference type="Google" id="ProtNLM"/>
    </source>
</evidence>
<dbReference type="Gene3D" id="1.25.10.10">
    <property type="entry name" value="Leucine-rich Repeat Variant"/>
    <property type="match status" value="3"/>
</dbReference>
<dbReference type="InterPro" id="IPR052587">
    <property type="entry name" value="TELO2-interacting_protein_1"/>
</dbReference>
<dbReference type="InterPro" id="IPR057566">
    <property type="entry name" value="TPR_TTI1_N"/>
</dbReference>
<comment type="caution">
    <text evidence="4">The sequence shown here is derived from an EMBL/GenBank/DDBJ whole genome shotgun (WGS) entry which is preliminary data.</text>
</comment>
<feature type="domain" description="TTI1 C-terminal TPR" evidence="3">
    <location>
        <begin position="748"/>
        <end position="1040"/>
    </location>
</feature>
<name>A0ABP0FI90_CLALP</name>
<dbReference type="InterPro" id="IPR049362">
    <property type="entry name" value="TTI1_rpt"/>
</dbReference>
<dbReference type="SUPFAM" id="SSF48371">
    <property type="entry name" value="ARM repeat"/>
    <property type="match status" value="1"/>
</dbReference>
<feature type="domain" description="TTI1 N-terminal TPR" evidence="2">
    <location>
        <begin position="11"/>
        <end position="351"/>
    </location>
</feature>
<dbReference type="Pfam" id="PF24173">
    <property type="entry name" value="TPR_TTI1_N"/>
    <property type="match status" value="1"/>
</dbReference>
<accession>A0ABP0FI90</accession>
<gene>
    <name evidence="4" type="ORF">CVLEPA_LOCUS8602</name>
</gene>
<evidence type="ECO:0000256" key="1">
    <source>
        <dbReference type="SAM" id="MobiDB-lite"/>
    </source>
</evidence>
<feature type="region of interest" description="Disordered" evidence="1">
    <location>
        <begin position="814"/>
        <end position="845"/>
    </location>
</feature>
<dbReference type="InterPro" id="IPR016024">
    <property type="entry name" value="ARM-type_fold"/>
</dbReference>
<sequence length="1088" mass="122471">MSGEAEVKKAFNDLRPLCVGLTKNADKASILSLHSQLKSTPCMVIQALHEYFLFPLRIVLLKHKETKEDVIIAAINCMTYIFENIKLTEFKVFYDTLKLLIVCITSASNDLLEASGSEDLKLNVICALSKLINTSSSPFWKTFYNPEYVPIMGHLITICLSVISKDENKKLRTDAILLIGSLCMPAYSDSLKDNDRDSLTLFCGDCMVSLMPGILSCLAKVVSGDAKQGQAVKCRSLETISKLLRTTVGDTELKFIEKESLKQDTESTSNTGSGRKLYKFQTKRTEKWLMDVSPKINAVLLHMSVATNSSSVTVRLAFASFASEILNSCQHSLKDCVQTLMAIPIKLLHDEHDNVSTRCRDIVEQLSNMSHESTNLTHSIYDLLFDICTNLPQNLRKSSDEQKLASLQLLLGYLDVCKQDLQGLMNSSVHLTKLMKALLFCFEMDFSDLHKISEIVMVSSNYAAGNPLLFKGKMSNWIFNKSFTNFNNDLICKTLLKVCRLLGQYGDIEVFVDTLLDWYENESLCHQCVVILNEILLGIEKDTHVVEGAAVHIDTLIDVYTSPENWYLATSHQSAYLKTHHATRLMKERSHFLQLTSDKKEINLRCINSNVSLACLHLESISTFALICGTKFRDNLQKVLYSVLEKVNDTNHLISSCALETLKIVSSSCNYKNVSDLICDNADYLVSTISVHLRHLSLFPRSPAVLQAMLTHSDISVFPLVRDTIDEVLTVLDVQRFESERLLAILPVLLATVTSINRWFLAGVTYNNDPHNNIQRDKEDDKEENNRIEGKDRIVAEIKRCIVDFQQNLSTSIDFESGPSSGIDVSNNPNDEDSRYDNLTSMSAKDEKPPNEVIVVDEVVSRCGNLLSSRSVKIRIVTMEIIYEGLQMLSKHENTLLPRVHGIWGTLIARCRDKELQIVARAFDIICLIASYSGDFIRRRLTKDVLPKLLDFLKNHSKSVKLIGRDAQIAFKHSTVFKLQRDILNKLGPLLVAATVSFDDIHETFSVCYVFLNAKQPQELQDAAVNLFRNLIRIDPDSMWLSLSNIYSPTSTFEHLNFTSGLQTIQISESTNVNSEFAKNIGSLLKLC</sequence>